<evidence type="ECO:0000259" key="3">
    <source>
        <dbReference type="SMART" id="SM00912"/>
    </source>
</evidence>
<dbReference type="InterPro" id="IPR011050">
    <property type="entry name" value="Pectin_lyase_fold/virulence"/>
</dbReference>
<dbReference type="SMART" id="SM00912">
    <property type="entry name" value="Haemagg_act"/>
    <property type="match status" value="1"/>
</dbReference>
<keyword evidence="2" id="KW-0472">Membrane</keyword>
<feature type="region of interest" description="Disordered" evidence="1">
    <location>
        <begin position="1156"/>
        <end position="1177"/>
    </location>
</feature>
<dbReference type="InterPro" id="IPR008619">
    <property type="entry name" value="Filamentous_hemagglutn_rpt"/>
</dbReference>
<evidence type="ECO:0000256" key="1">
    <source>
        <dbReference type="SAM" id="MobiDB-lite"/>
    </source>
</evidence>
<dbReference type="Pfam" id="PF05594">
    <property type="entry name" value="Fil_haemagg"/>
    <property type="match status" value="13"/>
</dbReference>
<sequence length="3610" mass="373406">MNKDLYRLIYNRALRLWQVASELAVPRGSAAGTSPQLARRQTAQVRAVSFGLWLSLGWVGVCSLAGAQVVADPQAPGTQRPTILEASPGVALINIQTPSQAGVSRNTYQQLDVGASGAILNNARTQTQTHLGGWVPGNPWLATGTARVILNEVNSAQPSQLHGMVEVAGARAQVIIANPSGITCSGCGVLNASRFTLSTGAPEFDAGGALESYRVQGGAIRLDGAGLDSRTADYTALITRSIQLNAGLWAQQLQGSIGAASVPADGSAAVSLPGAAAPPAFALDVSALGGMYAGKITLIGTEHGLGVRHAGAMTAQSGELVVTVDGRLDNSGRLQAATDTHLNATQGVGNSGLISAAQTLHLHTQADIDNRSGTLNAARLDLSGATLDNRGGRLEQTGAQPLSIQAQQFDNQAQGRLGAVEGPSIGQPPSTDLPTGPSAPPVAVEPPGSPPPSVAIEPPGNDTSPLPASPPAISLLADGRLTLESDIDNRGGLITAGGAINATLSGLDNRHGHAALNQLTLQGQGLDNRHGILHLAAEALIHSQVVNNAAGQLQASGALDLNTQQFNNRGGQFLHTGPQAAHLRIDGLLDNQHGVLASAANALTLQTGQLTNDAGQLQASGALDLNTQQFSNRGGQFLHTGAQAAHLRIDGLLDNQHGVLASAANALTLQTGQLTNDAGQLQASGALDLQTHQLNNRGGQLLHTGPQAAHLRIDGLLDNTTGTLSSTGSALTLNATTLDNSGGTVQHSGQGSLQIDAATLFGPGGTLSSQGALSITGTQTDLSQGTTWAQHVSIRTGVLSTAGGQLTAQSDQALQLEARTRLDNRGGSIATNGVLDLHTATLDNRGGTLHSTGPGASRLEATQALDNRGGHLLLTGPATLTTGTWDNTQGQLLLSGPGTLHASTLDNRGGVLHTATGLLDLHVTGTLNNQDNGTLSSGQDLRLSAATVFNQHGTLDAAGAAQLHLSGLLDNSAGLLQSREALWLSSAGLTNRAGTLSGAQVTLYTQNQPLDNRGGRLGSTSGTVTLHSGVLDNRAGLVQAATALRIDTGPHLLDNSAGGALLAGGALDLRSATLDNHGGQVFSQAATQLHSTHIDNTAGGQLGGANGLQIDAHTLSNTGGRLHSGADARLHLDNRLDNHDGLISAAGALAITTTTLDNRTTPAAPDPGSRPRDTAAPATGLHATHLQIDSTTLDNRDGHLSAAQDIALTLRGALQNTAGRLTAGGTLQLSAAQLTNQAGTLLSGGAQSLHLSAFSGAGLLHAGTALTLALQEGLDNGGTLSAAGLLTVRTAGALHNRGLIQAADLTLQAQRIDNVATGQMAASGQAQLSAADTFSNAGLLHTGDLTLHAQNIDNAATGQMAASGQAQLTATETLTNSGLLQGRDLTLHAQNIDNVATGQMAASGQAQLTATETLSNSGLLQGRDLTLQAQRIDNVATGQMAASGQAQLTATATLSNSGLLQGRDLTLHAQRIDNAAAAQILASGQAQLSAADTFSNAGLLHTGDLTLQARTIDNAATGQITASGQAQLTATATLSNRGLIDAATTHLQAATLDNIGTARLYGDHLALQAQTLTNRDESTAGQTHAATIAARERLDIGAATVRNSGAALIYSAGDAAIGGTLDSDRHATGSATLLDNRSATIDVDGALDITTTTLNNIRDNVHLTQAPGVSTTVRMSQPAWRDNQRNNDADFTLTSNYDAHEIYYLNPNDILQDEPYTTPDGYIIHRAVVRLTPQTSAYLYARGGLYAARGQRQRLDLSQREGIVVLYYTDRQDQQPNPDQVQSAARQGSAWAGLDTPQKNERQQDVHITYQDEVLTYDPAYGTCRTDCVRLITWRDYTDPDHTLTHMRRGPTDVKTNEQYRHATKTTVDDILQPGVGAAALIQSGGAMFVQVDRLANHYADILAGGDQTIVGLPPHPPKDPEKAPEYSKASLIDNLTAELSRTTQFNNISYTYAGAAETWTMPSQRYTIGQIGGRITSGGHQYIAAVDVNNRLQSLHTTTHVEHPPLGDLHTSPPMPLMPELTPAPSTDQSAEEPALSVESQLPLTIPDTTLQDLADARLPTLHTDNAPISVAAPPWATATTVPGPLILPNNRLFTVHPDAVSLIVTDPHFSGGSDRTTADRQLQALNDPLASMHKRLGDGFYEQRLIREQIAQLTGRRLLDGYANDDQQYRALLDAGVTVAQHYGLRPGIALSADQMAQLTSDIVWLVEQPVTLPNGTSTTALVPRVYLRPRRGDLKTDGALMAGARLTMDLSGTLSNTGTLTGRDRLTIDADNIHQEGGQMDADHVKVHTKDTLTDIGGTFSARSSLDVTAAGGLIARSTTRGYSTSGQRHFSRTEIDRPSAFRVTGPGGTLHVTSDKDMTLQGVTFSNTGPGGTSTVTAAGKLNMATVAVGETNTATLGPGNSIHSTRDSEVGTRITGTGNVTIKGEGGVIGRAVTLDSRQGKLNISSADGTVALVAGQERRTGQEERTSRRSGLWGSSRSHSTASSQDTIALGSVLGGTKVTVTGDKVYSVGTDFIADGNPHIEGTHGVGMFGAQNTHSSSYSTTQRRSGVFGSGAGFTVGSQKASQQGSRHATYLTGNTVAALNGNILIHSSKGAVQAPGIDLIAPEGNIDIHGKKVAIVEARETEHTTQETKFRQSGLTASLSNPAIAAFQTTQHMTAAAGRTSTPRLQALAGITAALAARNAVDAIGSDPKVLGGVNLTATLGTTQYHSTTTTHSDRAVASTLHAGGNITISATGAGEQSTLTLSGTQISAGNVTHLKADGDLVMAAAKNTEQMTRDSRGSGHGVGVAVNLGTGGASAGLTVQGSASKGSGASTDVTWTNTRVQGGRLLVLESGGNTILRGAVASAPQLMATIGGNLDIESLQDTHQYRSKDQSIGGSFTAGVGVSGSAHLNHHTIRSDYSSVTEQSGLLAGDGGFQVTVGGHTTLMGGLITSSAAAAQAGLNALDTATLSETALDNHASYSASHVSLGGGYSRGPGGVGTDQQGRAATAEQVPGTQLPGYHGVSVAPPGVINARDASHSTTQSGISAGAITIRDQAGQQARTGQTAAETIAALNRDVLTGQDTSHTLQPIFNEQEIKAGFTIVSGLQREVGTFINNRAQEATQTQQALDSERAKPEHQRDPALIAALQQRLQDNATWAPGGTYRQITTALAAGISGNASAATREVANTMLVNYVQQQGASYIGHLVANGQLTEGTPLHAALHAIVACAGAAASQQGCGSGATGAAASSVLTGLFSATTPDETAQQREAKRNLILSLVTGIASAGDAHAASATHAATAALDNNWLATQQNAQMNQELAAANGLLESLQVAAKWGSIYARQEGLTGVGLVKGLAESGLSDIQGLVQFLSNPMAGLRGLKELITNPEVRQQLSDSVFQEIDHKIDRMQTALTVGGNQHAEQYGRDLGTLVWDIGSVVLGVGGVAKGGAALTNVGINLSKDVLEGMAASKAYQLGRAEAIAQDAQHLIQKPIGNVVAQQQKRFDEFNDFFGKRNSRDKLVIAGVEVKSTPRGSEGGSNKSGTTKVLDSQKLTDQQIKDYAQELAGNVPFKEVKPGVYRADLNDGTILHLRSVSSSQKETGARWTIDIKDNPSLREITNEKVELKFR</sequence>
<feature type="region of interest" description="Disordered" evidence="1">
    <location>
        <begin position="2979"/>
        <end position="3010"/>
    </location>
</feature>
<feature type="compositionally biased region" description="Low complexity" evidence="1">
    <location>
        <begin position="454"/>
        <end position="471"/>
    </location>
</feature>
<dbReference type="Pfam" id="PF05860">
    <property type="entry name" value="TPS"/>
    <property type="match status" value="1"/>
</dbReference>
<dbReference type="Pfam" id="PF13332">
    <property type="entry name" value="Fil_haemagg_2"/>
    <property type="match status" value="1"/>
</dbReference>
<reference evidence="4" key="1">
    <citation type="submission" date="2021-11" db="EMBL/GenBank/DDBJ databases">
        <title>Genome sequence of Xylella taiwanensis PLS432.</title>
        <authorList>
            <person name="Weng L.-W."/>
            <person name="Su C.-C."/>
            <person name="Tsai C.-W."/>
            <person name="Kuo C.-H."/>
        </authorList>
    </citation>
    <scope>NUCLEOTIDE SEQUENCE</scope>
    <source>
        <strain evidence="4">PLS432</strain>
    </source>
</reference>
<feature type="region of interest" description="Disordered" evidence="1">
    <location>
        <begin position="418"/>
        <end position="471"/>
    </location>
</feature>
<feature type="region of interest" description="Disordered" evidence="1">
    <location>
        <begin position="2002"/>
        <end position="2035"/>
    </location>
</feature>
<gene>
    <name evidence="4" type="ORF">LPH55_00855</name>
</gene>
<protein>
    <submittedName>
        <fullName evidence="4">Hemagglutinin repeat-containing protein</fullName>
    </submittedName>
</protein>
<feature type="compositionally biased region" description="Polar residues" evidence="1">
    <location>
        <begin position="1774"/>
        <end position="1786"/>
    </location>
</feature>
<keyword evidence="2" id="KW-0812">Transmembrane</keyword>
<comment type="caution">
    <text evidence="4">The sequence shown here is derived from an EMBL/GenBank/DDBJ whole genome shotgun (WGS) entry which is preliminary data.</text>
</comment>
<dbReference type="InterPro" id="IPR024973">
    <property type="entry name" value="ESPR"/>
</dbReference>
<feature type="domain" description="Filamentous haemagglutinin FhaB/tRNA nuclease CdiA-like TPS" evidence="3">
    <location>
        <begin position="87"/>
        <end position="207"/>
    </location>
</feature>
<organism evidence="4 5">
    <name type="scientific">Xylella taiwanensis</name>
    <dbReference type="NCBI Taxonomy" id="1444770"/>
    <lineage>
        <taxon>Bacteria</taxon>
        <taxon>Pseudomonadati</taxon>
        <taxon>Pseudomonadota</taxon>
        <taxon>Gammaproteobacteria</taxon>
        <taxon>Lysobacterales</taxon>
        <taxon>Lysobacteraceae</taxon>
        <taxon>Xylella</taxon>
    </lineage>
</organism>
<feature type="region of interest" description="Disordered" evidence="1">
    <location>
        <begin position="2462"/>
        <end position="2487"/>
    </location>
</feature>
<dbReference type="NCBIfam" id="TIGR01731">
    <property type="entry name" value="fil_hemag_20aa"/>
    <property type="match status" value="35"/>
</dbReference>
<dbReference type="InterPro" id="IPR008638">
    <property type="entry name" value="FhaB/CdiA-like_TPS"/>
</dbReference>
<keyword evidence="2" id="KW-1133">Transmembrane helix</keyword>
<dbReference type="Proteomes" id="UP001430701">
    <property type="component" value="Unassembled WGS sequence"/>
</dbReference>
<name>A0ABS8TTW3_9GAMM</name>
<evidence type="ECO:0000313" key="5">
    <source>
        <dbReference type="Proteomes" id="UP001430701"/>
    </source>
</evidence>
<dbReference type="SUPFAM" id="SSF51126">
    <property type="entry name" value="Pectin lyase-like"/>
    <property type="match status" value="1"/>
</dbReference>
<dbReference type="InterPro" id="IPR010069">
    <property type="entry name" value="CdiA_FHA1_rpt"/>
</dbReference>
<feature type="compositionally biased region" description="Pro residues" evidence="1">
    <location>
        <begin position="437"/>
        <end position="453"/>
    </location>
</feature>
<dbReference type="Pfam" id="PF13018">
    <property type="entry name" value="ESPR"/>
    <property type="match status" value="1"/>
</dbReference>
<dbReference type="InterPro" id="IPR012334">
    <property type="entry name" value="Pectin_lyas_fold"/>
</dbReference>
<dbReference type="InterPro" id="IPR025157">
    <property type="entry name" value="Hemagglutinin_rpt"/>
</dbReference>
<proteinExistence type="predicted"/>
<evidence type="ECO:0000256" key="2">
    <source>
        <dbReference type="SAM" id="Phobius"/>
    </source>
</evidence>
<accession>A0ABS8TTW3</accession>
<dbReference type="NCBIfam" id="TIGR01901">
    <property type="entry name" value="adhes_NPXG"/>
    <property type="match status" value="1"/>
</dbReference>
<dbReference type="EMBL" id="JAJPPU010000001">
    <property type="protein sequence ID" value="MCD8472052.1"/>
    <property type="molecule type" value="Genomic_DNA"/>
</dbReference>
<feature type="compositionally biased region" description="Low complexity" evidence="1">
    <location>
        <begin position="2475"/>
        <end position="2487"/>
    </location>
</feature>
<feature type="compositionally biased region" description="Basic and acidic residues" evidence="1">
    <location>
        <begin position="2462"/>
        <end position="2473"/>
    </location>
</feature>
<evidence type="ECO:0000313" key="4">
    <source>
        <dbReference type="EMBL" id="MCD8472052.1"/>
    </source>
</evidence>
<dbReference type="RefSeq" id="WP_232120160.1">
    <property type="nucleotide sequence ID" value="NZ_JAJPPU010000001.1"/>
</dbReference>
<keyword evidence="5" id="KW-1185">Reference proteome</keyword>
<feature type="transmembrane region" description="Helical" evidence="2">
    <location>
        <begin position="47"/>
        <end position="71"/>
    </location>
</feature>
<feature type="region of interest" description="Disordered" evidence="1">
    <location>
        <begin position="1771"/>
        <end position="1804"/>
    </location>
</feature>
<dbReference type="Gene3D" id="2.160.20.10">
    <property type="entry name" value="Single-stranded right-handed beta-helix, Pectin lyase-like"/>
    <property type="match status" value="1"/>
</dbReference>